<organism evidence="4 5">
    <name type="scientific">Handroanthus impetiginosus</name>
    <dbReference type="NCBI Taxonomy" id="429701"/>
    <lineage>
        <taxon>Eukaryota</taxon>
        <taxon>Viridiplantae</taxon>
        <taxon>Streptophyta</taxon>
        <taxon>Embryophyta</taxon>
        <taxon>Tracheophyta</taxon>
        <taxon>Spermatophyta</taxon>
        <taxon>Magnoliopsida</taxon>
        <taxon>eudicotyledons</taxon>
        <taxon>Gunneridae</taxon>
        <taxon>Pentapetalae</taxon>
        <taxon>asterids</taxon>
        <taxon>lamiids</taxon>
        <taxon>Lamiales</taxon>
        <taxon>Bignoniaceae</taxon>
        <taxon>Crescentiina</taxon>
        <taxon>Tabebuia alliance</taxon>
        <taxon>Handroanthus</taxon>
    </lineage>
</organism>
<dbReference type="Pfam" id="PF00280">
    <property type="entry name" value="potato_inhibit"/>
    <property type="match status" value="1"/>
</dbReference>
<evidence type="ECO:0000313" key="4">
    <source>
        <dbReference type="EMBL" id="PIN08707.1"/>
    </source>
</evidence>
<dbReference type="Gene3D" id="3.30.10.10">
    <property type="entry name" value="Trypsin Inhibitor V, subunit A"/>
    <property type="match status" value="1"/>
</dbReference>
<dbReference type="GO" id="GO:0009611">
    <property type="term" value="P:response to wounding"/>
    <property type="evidence" value="ECO:0007669"/>
    <property type="project" value="InterPro"/>
</dbReference>
<dbReference type="InterPro" id="IPR000864">
    <property type="entry name" value="Prot_inh_pot1"/>
</dbReference>
<dbReference type="AlphaFoldDB" id="A0A2G9GTV0"/>
<dbReference type="PANTHER" id="PTHR33091">
    <property type="entry name" value="PROTEIN, PUTATIVE, EXPRESSED-RELATED"/>
    <property type="match status" value="1"/>
</dbReference>
<sequence length="72" mass="8096">MASFCEGKQSWPELVGMDAKIAVATIEKENPLVNAIIAKPYDFITFDFRCDQVWVRVDCEGIVRVVPTVGYD</sequence>
<dbReference type="STRING" id="429701.A0A2G9GTV0"/>
<evidence type="ECO:0000256" key="3">
    <source>
        <dbReference type="ARBA" id="ARBA00022900"/>
    </source>
</evidence>
<protein>
    <submittedName>
        <fullName evidence="4">Uncharacterized protein</fullName>
    </submittedName>
</protein>
<evidence type="ECO:0000256" key="2">
    <source>
        <dbReference type="ARBA" id="ARBA00022690"/>
    </source>
</evidence>
<dbReference type="InterPro" id="IPR036354">
    <property type="entry name" value="Prot_inh_pot1_sf"/>
</dbReference>
<comment type="similarity">
    <text evidence="1">Belongs to the protease inhibitor I13 (potato type I serine protease inhibitor) family.</text>
</comment>
<dbReference type="SUPFAM" id="SSF54654">
    <property type="entry name" value="CI-2 family of serine protease inhibitors"/>
    <property type="match status" value="1"/>
</dbReference>
<proteinExistence type="inferred from homology"/>
<keyword evidence="3" id="KW-0722">Serine protease inhibitor</keyword>
<name>A0A2G9GTV0_9LAMI</name>
<keyword evidence="5" id="KW-1185">Reference proteome</keyword>
<dbReference type="PROSITE" id="PS00285">
    <property type="entry name" value="POTATO_INHIBITOR"/>
    <property type="match status" value="1"/>
</dbReference>
<reference evidence="5" key="1">
    <citation type="journal article" date="2018" name="Gigascience">
        <title>Genome assembly of the Pink Ipe (Handroanthus impetiginosus, Bignoniaceae), a highly valued, ecologically keystone Neotropical timber forest tree.</title>
        <authorList>
            <person name="Silva-Junior O.B."/>
            <person name="Grattapaglia D."/>
            <person name="Novaes E."/>
            <person name="Collevatti R.G."/>
        </authorList>
    </citation>
    <scope>NUCLEOTIDE SEQUENCE [LARGE SCALE GENOMIC DNA]</scope>
    <source>
        <strain evidence="5">cv. UFG-1</strain>
    </source>
</reference>
<evidence type="ECO:0000313" key="5">
    <source>
        <dbReference type="Proteomes" id="UP000231279"/>
    </source>
</evidence>
<dbReference type="EMBL" id="NKXS01003723">
    <property type="protein sequence ID" value="PIN08707.1"/>
    <property type="molecule type" value="Genomic_DNA"/>
</dbReference>
<gene>
    <name evidence="4" type="ORF">CDL12_18713</name>
</gene>
<dbReference type="GO" id="GO:0004867">
    <property type="term" value="F:serine-type endopeptidase inhibitor activity"/>
    <property type="evidence" value="ECO:0007669"/>
    <property type="project" value="UniProtKB-KW"/>
</dbReference>
<dbReference type="OrthoDB" id="908191at2759"/>
<accession>A0A2G9GTV0</accession>
<dbReference type="PANTHER" id="PTHR33091:SF94">
    <property type="entry name" value="PROTEASE INHIBITOR PROTEIN"/>
    <property type="match status" value="1"/>
</dbReference>
<keyword evidence="2" id="KW-0646">Protease inhibitor</keyword>
<evidence type="ECO:0000256" key="1">
    <source>
        <dbReference type="ARBA" id="ARBA00008210"/>
    </source>
</evidence>
<comment type="caution">
    <text evidence="4">The sequence shown here is derived from an EMBL/GenBank/DDBJ whole genome shotgun (WGS) entry which is preliminary data.</text>
</comment>
<dbReference type="Proteomes" id="UP000231279">
    <property type="component" value="Unassembled WGS sequence"/>
</dbReference>